<organism evidence="2 3">
    <name type="scientific">Bacillus luti</name>
    <dbReference type="NCBI Taxonomy" id="2026191"/>
    <lineage>
        <taxon>Bacteria</taxon>
        <taxon>Bacillati</taxon>
        <taxon>Bacillota</taxon>
        <taxon>Bacilli</taxon>
        <taxon>Bacillales</taxon>
        <taxon>Bacillaceae</taxon>
        <taxon>Bacillus</taxon>
        <taxon>Bacillus cereus group</taxon>
    </lineage>
</organism>
<feature type="transmembrane region" description="Helical" evidence="1">
    <location>
        <begin position="37"/>
        <end position="62"/>
    </location>
</feature>
<dbReference type="RefSeq" id="WP_185913829.1">
    <property type="nucleotide sequence ID" value="NZ_JBBAGV010000009.1"/>
</dbReference>
<dbReference type="EMBL" id="JBBAGW010000009">
    <property type="protein sequence ID" value="MEI5931341.1"/>
    <property type="molecule type" value="Genomic_DNA"/>
</dbReference>
<dbReference type="Proteomes" id="UP001365619">
    <property type="component" value="Unassembled WGS sequence"/>
</dbReference>
<name>A0ABU8HXV4_9BACI</name>
<keyword evidence="1" id="KW-0812">Transmembrane</keyword>
<reference evidence="2 3" key="1">
    <citation type="submission" date="2024-03" db="EMBL/GenBank/DDBJ databases">
        <title>A Rare Waterborne Outbreak of Bacillus cereus in China: Epidemiologic Survey, Genomic Insights and Virulence Characteristics.</title>
        <authorList>
            <person name="Wang S."/>
        </authorList>
    </citation>
    <scope>NUCLEOTIDE SEQUENCE [LARGE SCALE GENOMIC DNA]</scope>
    <source>
        <strain evidence="2 3">BC008</strain>
    </source>
</reference>
<keyword evidence="1" id="KW-0472">Membrane</keyword>
<keyword evidence="1" id="KW-1133">Transmembrane helix</keyword>
<proteinExistence type="predicted"/>
<keyword evidence="3" id="KW-1185">Reference proteome</keyword>
<evidence type="ECO:0000256" key="1">
    <source>
        <dbReference type="SAM" id="Phobius"/>
    </source>
</evidence>
<evidence type="ECO:0000313" key="2">
    <source>
        <dbReference type="EMBL" id="MEI5931341.1"/>
    </source>
</evidence>
<comment type="caution">
    <text evidence="2">The sequence shown here is derived from an EMBL/GenBank/DDBJ whole genome shotgun (WGS) entry which is preliminary data.</text>
</comment>
<accession>A0ABU8HXV4</accession>
<sequence length="107" mass="12105">MNFDPIASVQRVQQLQQAEAAAGKRLVLQRVPTGLEVALFFVAIILAIPTFSISCILFLIYFMSLTKTYLVKNVATGEKFKVSKEDFKQYRKEFKAKKNAVTKISDL</sequence>
<gene>
    <name evidence="2" type="ORF">WBS43_21725</name>
</gene>
<protein>
    <submittedName>
        <fullName evidence="2">Uncharacterized protein</fullName>
    </submittedName>
</protein>
<evidence type="ECO:0000313" key="3">
    <source>
        <dbReference type="Proteomes" id="UP001365619"/>
    </source>
</evidence>